<gene>
    <name evidence="2" type="ORF">ACFFGA_03860</name>
</gene>
<protein>
    <submittedName>
        <fullName evidence="2">DUF1801 domain-containing protein</fullName>
    </submittedName>
</protein>
<evidence type="ECO:0000313" key="3">
    <source>
        <dbReference type="Proteomes" id="UP001589832"/>
    </source>
</evidence>
<evidence type="ECO:0000313" key="2">
    <source>
        <dbReference type="EMBL" id="MFC0603677.1"/>
    </source>
</evidence>
<dbReference type="InterPro" id="IPR042216">
    <property type="entry name" value="MitoNEET_CISD"/>
</dbReference>
<dbReference type="Pfam" id="PF08818">
    <property type="entry name" value="DUF1801"/>
    <property type="match status" value="1"/>
</dbReference>
<dbReference type="Gene3D" id="3.40.5.90">
    <property type="entry name" value="CDGSH iron-sulfur domain, mitoNEET-type"/>
    <property type="match status" value="1"/>
</dbReference>
<comment type="caution">
    <text evidence="2">The sequence shown here is derived from an EMBL/GenBank/DDBJ whole genome shotgun (WGS) entry which is preliminary data.</text>
</comment>
<keyword evidence="3" id="KW-1185">Reference proteome</keyword>
<dbReference type="InterPro" id="IPR014922">
    <property type="entry name" value="YdhG-like"/>
</dbReference>
<dbReference type="SUPFAM" id="SSF159888">
    <property type="entry name" value="YdhG-like"/>
    <property type="match status" value="1"/>
</dbReference>
<dbReference type="PIRSF" id="PIRSF021308">
    <property type="entry name" value="UCP021308"/>
    <property type="match status" value="1"/>
</dbReference>
<name>A0ABV6Q615_9FLAO</name>
<sequence>MNPKVDTYLSKVEKWQEELETLRSIILKCGLKEDFKWRNPCYTFKEKNIAIIGGFKDYCTISFLKGSLLKDTEQILVMPGPNSRVAKLIQFKSVAEIIELESVIKNYLYEAIEIEKAGLKVNLASKDDIEYPVELNDKFKENPKFQLAFKNLTPGRQRGYILYFNGAKQSKTRMTRIEKYEQRIFNGKGFHDCVCGKSKKMPNCDGSHKYI</sequence>
<evidence type="ECO:0000259" key="1">
    <source>
        <dbReference type="Pfam" id="PF08818"/>
    </source>
</evidence>
<dbReference type="Gene3D" id="3.90.1150.200">
    <property type="match status" value="1"/>
</dbReference>
<dbReference type="EMBL" id="JBHLTQ010000001">
    <property type="protein sequence ID" value="MFC0603677.1"/>
    <property type="molecule type" value="Genomic_DNA"/>
</dbReference>
<proteinExistence type="predicted"/>
<dbReference type="Proteomes" id="UP001589832">
    <property type="component" value="Unassembled WGS sequence"/>
</dbReference>
<feature type="domain" description="YdhG-like" evidence="1">
    <location>
        <begin position="15"/>
        <end position="112"/>
    </location>
</feature>
<organism evidence="2 3">
    <name type="scientific">Winogradskyella pulchriflava</name>
    <dbReference type="NCBI Taxonomy" id="1110688"/>
    <lineage>
        <taxon>Bacteria</taxon>
        <taxon>Pseudomonadati</taxon>
        <taxon>Bacteroidota</taxon>
        <taxon>Flavobacteriia</taxon>
        <taxon>Flavobacteriales</taxon>
        <taxon>Flavobacteriaceae</taxon>
        <taxon>Winogradskyella</taxon>
    </lineage>
</organism>
<dbReference type="Pfam" id="PF13376">
    <property type="entry name" value="OmdA"/>
    <property type="match status" value="1"/>
</dbReference>
<accession>A0ABV6Q615</accession>
<dbReference type="InterPro" id="IPR016786">
    <property type="entry name" value="YdeI_bac"/>
</dbReference>
<dbReference type="RefSeq" id="WP_386059908.1">
    <property type="nucleotide sequence ID" value="NZ_JBHLTQ010000001.1"/>
</dbReference>
<reference evidence="2 3" key="1">
    <citation type="submission" date="2024-09" db="EMBL/GenBank/DDBJ databases">
        <authorList>
            <person name="Sun Q."/>
            <person name="Mori K."/>
        </authorList>
    </citation>
    <scope>NUCLEOTIDE SEQUENCE [LARGE SCALE GENOMIC DNA]</scope>
    <source>
        <strain evidence="2 3">NCAIM B.02481</strain>
    </source>
</reference>